<dbReference type="InterPro" id="IPR029061">
    <property type="entry name" value="THDP-binding"/>
</dbReference>
<feature type="region of interest" description="Disordered" evidence="8">
    <location>
        <begin position="1"/>
        <end position="21"/>
    </location>
</feature>
<comment type="cofactor">
    <cofactor evidence="1">
        <name>Mg(2+)</name>
        <dbReference type="ChEBI" id="CHEBI:18420"/>
    </cofactor>
</comment>
<dbReference type="SUPFAM" id="SSF52518">
    <property type="entry name" value="Thiamin diphosphate-binding fold (THDP-binding)"/>
    <property type="match status" value="1"/>
</dbReference>
<dbReference type="GO" id="GO:0044272">
    <property type="term" value="P:sulfur compound biosynthetic process"/>
    <property type="evidence" value="ECO:0007669"/>
    <property type="project" value="UniProtKB-ARBA"/>
</dbReference>
<gene>
    <name evidence="9" type="ORF">FJY86_04680</name>
</gene>
<dbReference type="EMBL" id="VGJJ01000058">
    <property type="protein sequence ID" value="MBM3282600.1"/>
    <property type="molecule type" value="Genomic_DNA"/>
</dbReference>
<dbReference type="PANTHER" id="PTHR43322:SF5">
    <property type="entry name" value="1-DEOXY-D-XYLULOSE-5-PHOSPHATE SYNTHASE, CHLOROPLASTIC"/>
    <property type="match status" value="1"/>
</dbReference>
<feature type="compositionally biased region" description="Polar residues" evidence="8">
    <location>
        <begin position="1"/>
        <end position="15"/>
    </location>
</feature>
<dbReference type="GO" id="GO:0016114">
    <property type="term" value="P:terpenoid biosynthetic process"/>
    <property type="evidence" value="ECO:0007669"/>
    <property type="project" value="InterPro"/>
</dbReference>
<dbReference type="GO" id="GO:0019288">
    <property type="term" value="P:isopentenyl diphosphate biosynthetic process, methylerythritol 4-phosphate pathway"/>
    <property type="evidence" value="ECO:0007669"/>
    <property type="project" value="TreeGrafter"/>
</dbReference>
<dbReference type="PROSITE" id="PS00801">
    <property type="entry name" value="TRANSKETOLASE_1"/>
    <property type="match status" value="1"/>
</dbReference>
<dbReference type="GO" id="GO:0046872">
    <property type="term" value="F:metal ion binding"/>
    <property type="evidence" value="ECO:0007669"/>
    <property type="project" value="UniProtKB-KW"/>
</dbReference>
<keyword evidence="7" id="KW-0786">Thiamine pyrophosphate</keyword>
<reference evidence="9" key="1">
    <citation type="submission" date="2019-03" db="EMBL/GenBank/DDBJ databases">
        <title>Lake Tanganyika Metagenome-Assembled Genomes (MAGs).</title>
        <authorList>
            <person name="Tran P."/>
        </authorList>
    </citation>
    <scope>NUCLEOTIDE SEQUENCE</scope>
    <source>
        <strain evidence="9">M_DeepCast_50m_m2_156</strain>
    </source>
</reference>
<evidence type="ECO:0000256" key="6">
    <source>
        <dbReference type="ARBA" id="ARBA00022842"/>
    </source>
</evidence>
<dbReference type="Gene3D" id="3.40.50.970">
    <property type="match status" value="1"/>
</dbReference>
<organism evidence="9 10">
    <name type="scientific">Candidatus Iainarchaeum sp</name>
    <dbReference type="NCBI Taxonomy" id="3101447"/>
    <lineage>
        <taxon>Archaea</taxon>
        <taxon>Candidatus Iainarchaeota</taxon>
        <taxon>Candidatus Iainarchaeia</taxon>
        <taxon>Candidatus Iainarchaeales</taxon>
        <taxon>Candidatus Iainarchaeaceae</taxon>
        <taxon>Candidatus Iainarchaeum</taxon>
    </lineage>
</organism>
<dbReference type="InterPro" id="IPR049557">
    <property type="entry name" value="Transketolase_CS"/>
</dbReference>
<comment type="subunit">
    <text evidence="3">Homodimer.</text>
</comment>
<feature type="non-terminal residue" evidence="9">
    <location>
        <position position="149"/>
    </location>
</feature>
<proteinExistence type="predicted"/>
<keyword evidence="6" id="KW-0460">Magnesium</keyword>
<name>A0A8T4C9D5_9ARCH</name>
<evidence type="ECO:0000256" key="8">
    <source>
        <dbReference type="SAM" id="MobiDB-lite"/>
    </source>
</evidence>
<evidence type="ECO:0000256" key="2">
    <source>
        <dbReference type="ARBA" id="ARBA00001964"/>
    </source>
</evidence>
<evidence type="ECO:0000256" key="5">
    <source>
        <dbReference type="ARBA" id="ARBA00022723"/>
    </source>
</evidence>
<dbReference type="PANTHER" id="PTHR43322">
    <property type="entry name" value="1-D-DEOXYXYLULOSE 5-PHOSPHATE SYNTHASE-RELATED"/>
    <property type="match status" value="1"/>
</dbReference>
<dbReference type="GO" id="GO:0008661">
    <property type="term" value="F:1-deoxy-D-xylulose-5-phosphate synthase activity"/>
    <property type="evidence" value="ECO:0007669"/>
    <property type="project" value="InterPro"/>
</dbReference>
<comment type="caution">
    <text evidence="9">The sequence shown here is derived from an EMBL/GenBank/DDBJ whole genome shotgun (WGS) entry which is preliminary data.</text>
</comment>
<keyword evidence="5" id="KW-0479">Metal-binding</keyword>
<comment type="cofactor">
    <cofactor evidence="2">
        <name>thiamine diphosphate</name>
        <dbReference type="ChEBI" id="CHEBI:58937"/>
    </cofactor>
</comment>
<dbReference type="InterPro" id="IPR005477">
    <property type="entry name" value="Dxylulose-5-P_synthase"/>
</dbReference>
<evidence type="ECO:0000256" key="1">
    <source>
        <dbReference type="ARBA" id="ARBA00001946"/>
    </source>
</evidence>
<evidence type="ECO:0000313" key="10">
    <source>
        <dbReference type="Proteomes" id="UP000774699"/>
    </source>
</evidence>
<keyword evidence="4" id="KW-0808">Transferase</keyword>
<dbReference type="Pfam" id="PF13292">
    <property type="entry name" value="DXP_synthase_N"/>
    <property type="match status" value="1"/>
</dbReference>
<dbReference type="GO" id="GO:0005829">
    <property type="term" value="C:cytosol"/>
    <property type="evidence" value="ECO:0007669"/>
    <property type="project" value="TreeGrafter"/>
</dbReference>
<sequence>MYSESATRMKSNGNGKRSGISLHDIKSPADLKQCSIDDLKVLADEVREVLIDTCSKNGGHIGANLGVVELTMALHYVFNAPKDKFIFDTSHQSYTHKILTNGVEKFSTICKYPGGLTRFIVRGENPYDVWSAGHACTGLSGAMGFAEAA</sequence>
<evidence type="ECO:0008006" key="11">
    <source>
        <dbReference type="Google" id="ProtNLM"/>
    </source>
</evidence>
<dbReference type="AlphaFoldDB" id="A0A8T4C9D5"/>
<accession>A0A8T4C9D5</accession>
<evidence type="ECO:0000256" key="4">
    <source>
        <dbReference type="ARBA" id="ARBA00022679"/>
    </source>
</evidence>
<evidence type="ECO:0000256" key="7">
    <source>
        <dbReference type="ARBA" id="ARBA00023052"/>
    </source>
</evidence>
<dbReference type="GO" id="GO:0006082">
    <property type="term" value="P:organic acid metabolic process"/>
    <property type="evidence" value="ECO:0007669"/>
    <property type="project" value="UniProtKB-ARBA"/>
</dbReference>
<evidence type="ECO:0000313" key="9">
    <source>
        <dbReference type="EMBL" id="MBM3282600.1"/>
    </source>
</evidence>
<dbReference type="Proteomes" id="UP000774699">
    <property type="component" value="Unassembled WGS sequence"/>
</dbReference>
<protein>
    <recommendedName>
        <fullName evidence="11">1-deoxy-D-xylulose-5-phosphate synthase</fullName>
    </recommendedName>
</protein>
<evidence type="ECO:0000256" key="3">
    <source>
        <dbReference type="ARBA" id="ARBA00011738"/>
    </source>
</evidence>